<dbReference type="AlphaFoldDB" id="A0A8S9JWR8"/>
<sequence>MEHASHHFCSNLAEHVYSSGTRLNGIPHEKGFHGVVSLLLQLPIPVRQHGGDGPSDPGRGKNPAGFSAGEAFDMRIKPKRGII</sequence>
<feature type="region of interest" description="Disordered" evidence="1">
    <location>
        <begin position="46"/>
        <end position="83"/>
    </location>
</feature>
<accession>A0A8S9JWR8</accession>
<evidence type="ECO:0000313" key="2">
    <source>
        <dbReference type="EMBL" id="KAF2586990.1"/>
    </source>
</evidence>
<protein>
    <submittedName>
        <fullName evidence="2">Uncharacterized protein</fullName>
    </submittedName>
</protein>
<proteinExistence type="predicted"/>
<evidence type="ECO:0000256" key="1">
    <source>
        <dbReference type="SAM" id="MobiDB-lite"/>
    </source>
</evidence>
<dbReference type="EMBL" id="QGKY02000246">
    <property type="protein sequence ID" value="KAF2586990.1"/>
    <property type="molecule type" value="Genomic_DNA"/>
</dbReference>
<name>A0A8S9JWR8_BRACR</name>
<reference evidence="2" key="1">
    <citation type="submission" date="2019-12" db="EMBL/GenBank/DDBJ databases">
        <title>Genome sequencing and annotation of Brassica cretica.</title>
        <authorList>
            <person name="Studholme D.J."/>
            <person name="Sarris P.F."/>
        </authorList>
    </citation>
    <scope>NUCLEOTIDE SEQUENCE</scope>
    <source>
        <strain evidence="2">PFS-102/07</strain>
        <tissue evidence="2">Leaf</tissue>
    </source>
</reference>
<organism evidence="2">
    <name type="scientific">Brassica cretica</name>
    <name type="common">Mustard</name>
    <dbReference type="NCBI Taxonomy" id="69181"/>
    <lineage>
        <taxon>Eukaryota</taxon>
        <taxon>Viridiplantae</taxon>
        <taxon>Streptophyta</taxon>
        <taxon>Embryophyta</taxon>
        <taxon>Tracheophyta</taxon>
        <taxon>Spermatophyta</taxon>
        <taxon>Magnoliopsida</taxon>
        <taxon>eudicotyledons</taxon>
        <taxon>Gunneridae</taxon>
        <taxon>Pentapetalae</taxon>
        <taxon>rosids</taxon>
        <taxon>malvids</taxon>
        <taxon>Brassicales</taxon>
        <taxon>Brassicaceae</taxon>
        <taxon>Brassiceae</taxon>
        <taxon>Brassica</taxon>
    </lineage>
</organism>
<comment type="caution">
    <text evidence="2">The sequence shown here is derived from an EMBL/GenBank/DDBJ whole genome shotgun (WGS) entry which is preliminary data.</text>
</comment>
<gene>
    <name evidence="2" type="ORF">F2Q70_00034918</name>
</gene>